<keyword evidence="2" id="KW-0472">Membrane</keyword>
<evidence type="ECO:0000256" key="1">
    <source>
        <dbReference type="SAM" id="MobiDB-lite"/>
    </source>
</evidence>
<feature type="transmembrane region" description="Helical" evidence="2">
    <location>
        <begin position="191"/>
        <end position="215"/>
    </location>
</feature>
<feature type="region of interest" description="Disordered" evidence="1">
    <location>
        <begin position="1"/>
        <end position="27"/>
    </location>
</feature>
<feature type="transmembrane region" description="Helical" evidence="2">
    <location>
        <begin position="122"/>
        <end position="144"/>
    </location>
</feature>
<proteinExistence type="predicted"/>
<keyword evidence="2" id="KW-0812">Transmembrane</keyword>
<organism evidence="3 4">
    <name type="scientific">Dongia soli</name>
    <dbReference type="NCBI Taxonomy" id="600628"/>
    <lineage>
        <taxon>Bacteria</taxon>
        <taxon>Pseudomonadati</taxon>
        <taxon>Pseudomonadota</taxon>
        <taxon>Alphaproteobacteria</taxon>
        <taxon>Rhodospirillales</taxon>
        <taxon>Dongiaceae</taxon>
        <taxon>Dongia</taxon>
    </lineage>
</organism>
<sequence length="292" mass="30978">MSAASVNGASSPQSPIVQASTQPPSPKWRHGLIWQWLGWLGRLTRRRARFLVTLASMSAGIVIDACRPASWRRTTRAEFRRVLRQSLAGGLTTTILTAAIIGLGMVYQALYWLGAAGQEESIGSILVTILIREIIPVLVGLILLGRSGSVTLTELGGLQASGQIEVLQAQGIDPVGALILPRGIAFATAGYTLGVIFMLVSLLTGFIVGSLVGAVRMSLWSFLDNVLTAMHAADFAIFPIKLVVIGLLVAMTACLTALDAEPHLDANRLMPRGFVRGLLAIMLVSGILSLAS</sequence>
<evidence type="ECO:0000256" key="2">
    <source>
        <dbReference type="SAM" id="Phobius"/>
    </source>
</evidence>
<evidence type="ECO:0000313" key="3">
    <source>
        <dbReference type="EMBL" id="MDY0885356.1"/>
    </source>
</evidence>
<feature type="transmembrane region" description="Helical" evidence="2">
    <location>
        <begin position="235"/>
        <end position="261"/>
    </location>
</feature>
<dbReference type="RefSeq" id="WP_320510430.1">
    <property type="nucleotide sequence ID" value="NZ_JAXCLW010000009.1"/>
</dbReference>
<dbReference type="PANTHER" id="PTHR30188:SF4">
    <property type="entry name" value="PROTEIN TRIGALACTOSYLDIACYLGLYCEROL 1, CHLOROPLASTIC"/>
    <property type="match status" value="1"/>
</dbReference>
<reference evidence="3 4" key="1">
    <citation type="journal article" date="2016" name="Antonie Van Leeuwenhoek">
        <title>Dongia soli sp. nov., isolated from soil from Dokdo, Korea.</title>
        <authorList>
            <person name="Kim D.U."/>
            <person name="Lee H."/>
            <person name="Kim H."/>
            <person name="Kim S.G."/>
            <person name="Ka J.O."/>
        </authorList>
    </citation>
    <scope>NUCLEOTIDE SEQUENCE [LARGE SCALE GENOMIC DNA]</scope>
    <source>
        <strain evidence="3 4">D78</strain>
    </source>
</reference>
<keyword evidence="4" id="KW-1185">Reference proteome</keyword>
<keyword evidence="2" id="KW-1133">Transmembrane helix</keyword>
<feature type="transmembrane region" description="Helical" evidence="2">
    <location>
        <begin position="273"/>
        <end position="291"/>
    </location>
</feature>
<dbReference type="Pfam" id="PF02405">
    <property type="entry name" value="MlaE"/>
    <property type="match status" value="1"/>
</dbReference>
<dbReference type="PANTHER" id="PTHR30188">
    <property type="entry name" value="ABC TRANSPORTER PERMEASE PROTEIN-RELATED"/>
    <property type="match status" value="1"/>
</dbReference>
<comment type="caution">
    <text evidence="3">The sequence shown here is derived from an EMBL/GenBank/DDBJ whole genome shotgun (WGS) entry which is preliminary data.</text>
</comment>
<dbReference type="EMBL" id="JAXCLW010000009">
    <property type="protein sequence ID" value="MDY0885356.1"/>
    <property type="molecule type" value="Genomic_DNA"/>
</dbReference>
<name>A0ABU5EGK8_9PROT</name>
<gene>
    <name evidence="3" type="ORF">SMD27_21115</name>
</gene>
<evidence type="ECO:0000313" key="4">
    <source>
        <dbReference type="Proteomes" id="UP001279642"/>
    </source>
</evidence>
<dbReference type="Proteomes" id="UP001279642">
    <property type="component" value="Unassembled WGS sequence"/>
</dbReference>
<accession>A0ABU5EGK8</accession>
<feature type="compositionally biased region" description="Polar residues" evidence="1">
    <location>
        <begin position="1"/>
        <end position="22"/>
    </location>
</feature>
<dbReference type="InterPro" id="IPR030802">
    <property type="entry name" value="Permease_MalE"/>
</dbReference>
<protein>
    <submittedName>
        <fullName evidence="3">ABC transporter permease</fullName>
    </submittedName>
</protein>
<feature type="transmembrane region" description="Helical" evidence="2">
    <location>
        <begin position="87"/>
        <end position="110"/>
    </location>
</feature>